<organism evidence="2 3">
    <name type="scientific">Seminavis robusta</name>
    <dbReference type="NCBI Taxonomy" id="568900"/>
    <lineage>
        <taxon>Eukaryota</taxon>
        <taxon>Sar</taxon>
        <taxon>Stramenopiles</taxon>
        <taxon>Ochrophyta</taxon>
        <taxon>Bacillariophyta</taxon>
        <taxon>Bacillariophyceae</taxon>
        <taxon>Bacillariophycidae</taxon>
        <taxon>Naviculales</taxon>
        <taxon>Naviculaceae</taxon>
        <taxon>Seminavis</taxon>
    </lineage>
</organism>
<dbReference type="Proteomes" id="UP001153069">
    <property type="component" value="Unassembled WGS sequence"/>
</dbReference>
<evidence type="ECO:0000256" key="1">
    <source>
        <dbReference type="SAM" id="MobiDB-lite"/>
    </source>
</evidence>
<feature type="compositionally biased region" description="Polar residues" evidence="1">
    <location>
        <begin position="143"/>
        <end position="157"/>
    </location>
</feature>
<proteinExistence type="predicted"/>
<feature type="compositionally biased region" description="Polar residues" evidence="1">
    <location>
        <begin position="72"/>
        <end position="88"/>
    </location>
</feature>
<accession>A0A9N8HBX4</accession>
<evidence type="ECO:0000313" key="2">
    <source>
        <dbReference type="EMBL" id="CAB9507177.1"/>
    </source>
</evidence>
<dbReference type="EMBL" id="CAICTM010000294">
    <property type="protein sequence ID" value="CAB9507177.1"/>
    <property type="molecule type" value="Genomic_DNA"/>
</dbReference>
<evidence type="ECO:0000313" key="3">
    <source>
        <dbReference type="Proteomes" id="UP001153069"/>
    </source>
</evidence>
<feature type="region of interest" description="Disordered" evidence="1">
    <location>
        <begin position="47"/>
        <end position="118"/>
    </location>
</feature>
<gene>
    <name evidence="2" type="ORF">SEMRO_295_G110560.1</name>
</gene>
<protein>
    <submittedName>
        <fullName evidence="2">Uncharacterized protein</fullName>
    </submittedName>
</protein>
<name>A0A9N8HBX4_9STRA</name>
<feature type="region of interest" description="Disordered" evidence="1">
    <location>
        <begin position="139"/>
        <end position="183"/>
    </location>
</feature>
<reference evidence="2" key="1">
    <citation type="submission" date="2020-06" db="EMBL/GenBank/DDBJ databases">
        <authorList>
            <consortium name="Plant Systems Biology data submission"/>
        </authorList>
    </citation>
    <scope>NUCLEOTIDE SEQUENCE</scope>
    <source>
        <strain evidence="2">D6</strain>
    </source>
</reference>
<comment type="caution">
    <text evidence="2">The sequence shown here is derived from an EMBL/GenBank/DDBJ whole genome shotgun (WGS) entry which is preliminary data.</text>
</comment>
<feature type="compositionally biased region" description="Low complexity" evidence="1">
    <location>
        <begin position="47"/>
        <end position="64"/>
    </location>
</feature>
<sequence length="183" mass="19643">MSGTFHLYLFRNDLGLDMDPQAIHIVDDNAPGNALCTHAAYSRSYSSASSSSSSSLSSSSSGPSRWNPEMIETTQGPISSSRRTSSICPPSLPCRCADDSSMDSDEKRWSSSPTTANKDKQAFLEEHLNRQMINNEGVCLASEASSPQEASTLSQRQPAGRQCEQKSPTEEAGTVDPGIFSEG</sequence>
<dbReference type="AlphaFoldDB" id="A0A9N8HBX4"/>
<keyword evidence="3" id="KW-1185">Reference proteome</keyword>